<feature type="transmembrane region" description="Helical" evidence="1">
    <location>
        <begin position="70"/>
        <end position="93"/>
    </location>
</feature>
<accession>A0AAD1FFZ3</accession>
<dbReference type="PANTHER" id="PTHR42852">
    <property type="entry name" value="THIOL:DISULFIDE INTERCHANGE PROTEIN DSBE"/>
    <property type="match status" value="1"/>
</dbReference>
<evidence type="ECO:0000256" key="1">
    <source>
        <dbReference type="SAM" id="Phobius"/>
    </source>
</evidence>
<dbReference type="GO" id="GO:0016491">
    <property type="term" value="F:oxidoreductase activity"/>
    <property type="evidence" value="ECO:0007669"/>
    <property type="project" value="InterPro"/>
</dbReference>
<dbReference type="AlphaFoldDB" id="A0AAD1FFZ3"/>
<evidence type="ECO:0000313" key="3">
    <source>
        <dbReference type="EMBL" id="BAU74622.1"/>
    </source>
</evidence>
<keyword evidence="1" id="KW-1133">Transmembrane helix</keyword>
<evidence type="ECO:0000313" key="4">
    <source>
        <dbReference type="Proteomes" id="UP000218554"/>
    </source>
</evidence>
<proteinExistence type="predicted"/>
<reference evidence="4" key="1">
    <citation type="submission" date="2015-05" db="EMBL/GenBank/DDBJ databases">
        <title>Draft genome sequencing of a biphenyl-degrading bacterium, Pseudomonas balearica KF707 (=NBRC110670).</title>
        <authorList>
            <person name="Kimura N."/>
            <person name="Hirose J."/>
            <person name="Watanabe T."/>
            <person name="Suenaga H."/>
            <person name="Fujihara H."/>
            <person name="Noguchi M."/>
            <person name="Hashimoto M."/>
            <person name="Shimodaira J."/>
            <person name="Tsuchikane K."/>
            <person name="Hosoyama A."/>
            <person name="Yamazoe A."/>
            <person name="Fujita N."/>
            <person name="Furukawa K."/>
        </authorList>
    </citation>
    <scope>NUCLEOTIDE SEQUENCE [LARGE SCALE GENOMIC DNA]</scope>
    <source>
        <strain evidence="4">DSM 10086 / NBRC 110670 / KF707</strain>
    </source>
</reference>
<dbReference type="Pfam" id="PF00578">
    <property type="entry name" value="AhpC-TSA"/>
    <property type="match status" value="1"/>
</dbReference>
<dbReference type="GO" id="GO:0016209">
    <property type="term" value="F:antioxidant activity"/>
    <property type="evidence" value="ECO:0007669"/>
    <property type="project" value="InterPro"/>
</dbReference>
<dbReference type="InterPro" id="IPR036249">
    <property type="entry name" value="Thioredoxin-like_sf"/>
</dbReference>
<evidence type="ECO:0000259" key="2">
    <source>
        <dbReference type="PROSITE" id="PS51352"/>
    </source>
</evidence>
<dbReference type="PANTHER" id="PTHR42852:SF13">
    <property type="entry name" value="PROTEIN DIPZ"/>
    <property type="match status" value="1"/>
</dbReference>
<gene>
    <name evidence="3" type="ORF">KF707C_29340</name>
</gene>
<dbReference type="Proteomes" id="UP000218554">
    <property type="component" value="Chromosome"/>
</dbReference>
<protein>
    <submittedName>
        <fullName evidence="3">DipZ protein</fullName>
    </submittedName>
</protein>
<organism evidence="3 4">
    <name type="scientific">Metapseudomonas furukawaii</name>
    <name type="common">Pseudomonas furukawaii</name>
    <dbReference type="NCBI Taxonomy" id="1149133"/>
    <lineage>
        <taxon>Bacteria</taxon>
        <taxon>Pseudomonadati</taxon>
        <taxon>Pseudomonadota</taxon>
        <taxon>Gammaproteobacteria</taxon>
        <taxon>Pseudomonadales</taxon>
        <taxon>Pseudomonadaceae</taxon>
        <taxon>Metapseudomonas</taxon>
    </lineage>
</organism>
<dbReference type="InterPro" id="IPR000866">
    <property type="entry name" value="AhpC/TSA"/>
</dbReference>
<dbReference type="CDD" id="cd03012">
    <property type="entry name" value="TlpA_like_DipZ_like"/>
    <property type="match status" value="1"/>
</dbReference>
<keyword evidence="1" id="KW-0472">Membrane</keyword>
<dbReference type="Gene3D" id="3.40.30.10">
    <property type="entry name" value="Glutaredoxin"/>
    <property type="match status" value="1"/>
</dbReference>
<sequence length="407" mass="43250">MLLIAFLGGVLTLLSPCILPVLPLLLSRAGGPAWAPALTLAGLASGFAVLASLATLSSAWVEGASQAGRYLALVLLTLSSLALLSSRIGTWLSRPWLWLGERLQARAGGLPPALSAWLLGCAAGLLWAPCAGPILGLILSGAMLEGPSASTSLSLLAFGLGNAVALGAVIFLGRGLVRRLRPSLPALAWLRRGAGALALLAVVVIATGNGAQLASLGSSRLASALERAVLEGVPRLLEPLVASAQAETSGRLPELGAMPSLDGATQWLNGPSLDVEGLRGKVVLVDFWTYDCINCRNSLPHVNQWARKYRDQGLVVIGVHTPEYPYERILENVQAAMRRLDVHHPVAIDNQYRIWNAFSNRYWPAHYFIDARGQVRHLHVGEGDYAEQEAVIRALLKERAHQGLDGS</sequence>
<dbReference type="InterPro" id="IPR050553">
    <property type="entry name" value="Thioredoxin_ResA/DsbE_sf"/>
</dbReference>
<dbReference type="SUPFAM" id="SSF52833">
    <property type="entry name" value="Thioredoxin-like"/>
    <property type="match status" value="1"/>
</dbReference>
<dbReference type="InterPro" id="IPR013766">
    <property type="entry name" value="Thioredoxin_domain"/>
</dbReference>
<keyword evidence="4" id="KW-1185">Reference proteome</keyword>
<feature type="transmembrane region" description="Helical" evidence="1">
    <location>
        <begin position="193"/>
        <end position="211"/>
    </location>
</feature>
<name>A0AAD1FFZ3_METFU</name>
<feature type="transmembrane region" description="Helical" evidence="1">
    <location>
        <begin position="113"/>
        <end position="139"/>
    </location>
</feature>
<dbReference type="PROSITE" id="PS51352">
    <property type="entry name" value="THIOREDOXIN_2"/>
    <property type="match status" value="1"/>
</dbReference>
<dbReference type="RefSeq" id="WP_003449495.1">
    <property type="nucleotide sequence ID" value="NZ_AJMR01000074.1"/>
</dbReference>
<keyword evidence="1" id="KW-0812">Transmembrane</keyword>
<dbReference type="KEGG" id="pfuw:KF707C_29340"/>
<feature type="domain" description="Thioredoxin" evidence="2">
    <location>
        <begin position="246"/>
        <end position="397"/>
    </location>
</feature>
<dbReference type="EMBL" id="AP014862">
    <property type="protein sequence ID" value="BAU74622.1"/>
    <property type="molecule type" value="Genomic_DNA"/>
</dbReference>
<feature type="transmembrane region" description="Helical" evidence="1">
    <location>
        <begin position="151"/>
        <end position="173"/>
    </location>
</feature>
<feature type="transmembrane region" description="Helical" evidence="1">
    <location>
        <begin position="33"/>
        <end position="58"/>
    </location>
</feature>
<reference evidence="3 4" key="2">
    <citation type="journal article" date="2017" name="Int. J. Syst. Evol. Microbiol.">
        <title>Pseudomonas furukawaii sp. nov., a polychlorinated biphenyl-degrading bacterium isolated from biphenyl-contaminated soil in Japan.</title>
        <authorList>
            <person name="Kimura N."/>
            <person name="Watanabe T."/>
            <person name="Suenaga H."/>
            <person name="Fujihara H."/>
            <person name="Futagami T."/>
            <person name="Goto M."/>
            <person name="Hanada S."/>
            <person name="Hirose J."/>
        </authorList>
    </citation>
    <scope>NUCLEOTIDE SEQUENCE [LARGE SCALE GENOMIC DNA]</scope>
    <source>
        <strain evidence="4">DSM 10086 / NBRC 110670 / KF707</strain>
    </source>
</reference>